<gene>
    <name evidence="1" type="ORF">IPJ48_11005</name>
</gene>
<dbReference type="EMBL" id="JADJNC010000016">
    <property type="protein sequence ID" value="MBK7423576.1"/>
    <property type="molecule type" value="Genomic_DNA"/>
</dbReference>
<keyword evidence="1" id="KW-0238">DNA-binding</keyword>
<proteinExistence type="predicted"/>
<dbReference type="GO" id="GO:0003677">
    <property type="term" value="F:DNA binding"/>
    <property type="evidence" value="ECO:0007669"/>
    <property type="project" value="UniProtKB-KW"/>
</dbReference>
<evidence type="ECO:0000313" key="2">
    <source>
        <dbReference type="Proteomes" id="UP000886602"/>
    </source>
</evidence>
<name>A0A9D7FEZ5_9RHOO</name>
<reference evidence="1" key="1">
    <citation type="submission" date="2020-10" db="EMBL/GenBank/DDBJ databases">
        <title>Connecting structure to function with the recovery of over 1000 high-quality activated sludge metagenome-assembled genomes encoding full-length rRNA genes using long-read sequencing.</title>
        <authorList>
            <person name="Singleton C.M."/>
            <person name="Petriglieri F."/>
            <person name="Kristensen J.M."/>
            <person name="Kirkegaard R.H."/>
            <person name="Michaelsen T.Y."/>
            <person name="Andersen M.H."/>
            <person name="Karst S.M."/>
            <person name="Dueholm M.S."/>
            <person name="Nielsen P.H."/>
            <person name="Albertsen M."/>
        </authorList>
    </citation>
    <scope>NUCLEOTIDE SEQUENCE</scope>
    <source>
        <strain evidence="1">EsbW_18-Q3-R4-48_MAXAC.044</strain>
    </source>
</reference>
<dbReference type="Proteomes" id="UP000886602">
    <property type="component" value="Unassembled WGS sequence"/>
</dbReference>
<dbReference type="AlphaFoldDB" id="A0A9D7FEZ5"/>
<protein>
    <submittedName>
        <fullName evidence="1">DNA-binding protein</fullName>
    </submittedName>
</protein>
<accession>A0A9D7FEZ5</accession>
<evidence type="ECO:0000313" key="1">
    <source>
        <dbReference type="EMBL" id="MBK7423576.1"/>
    </source>
</evidence>
<organism evidence="1 2">
    <name type="scientific">Candidatus Propionivibrio dominans</name>
    <dbReference type="NCBI Taxonomy" id="2954373"/>
    <lineage>
        <taxon>Bacteria</taxon>
        <taxon>Pseudomonadati</taxon>
        <taxon>Pseudomonadota</taxon>
        <taxon>Betaproteobacteria</taxon>
        <taxon>Rhodocyclales</taxon>
        <taxon>Rhodocyclaceae</taxon>
        <taxon>Propionivibrio</taxon>
    </lineage>
</organism>
<sequence>MQNATAAAHFPPLAQETRTAIPTENAAYYLSRRPQTLRAWACMENGPLRPIRISGRLAWRVADLRSLLNGEGV</sequence>
<comment type="caution">
    <text evidence="1">The sequence shown here is derived from an EMBL/GenBank/DDBJ whole genome shotgun (WGS) entry which is preliminary data.</text>
</comment>